<keyword evidence="2" id="KW-0812">Transmembrane</keyword>
<dbReference type="EMBL" id="FXTJ01000017">
    <property type="protein sequence ID" value="SMO99521.1"/>
    <property type="molecule type" value="Genomic_DNA"/>
</dbReference>
<sequence length="604" mass="66118">MSASDVGTSAPPVHTPAPSDEALLRAHEPVLRFTAGELFLPTAVGPYVARCSLRADGPDGPDEVLVPAGALDLQELAAAGTRHRDRPLHLRFVDPPLTRTELRAWRREDRPRLRSASRFAAVGVLARLVDVLFRLSLLVRGSVPGGTVAAAERTARAHLDAGGCTYYGRVVRDAGYTVCQYWYFYAFNDWRSTFHGVNDHEADWETVAVYLVPERGRWRPAWVAASSHDHSGEALRRRWDDPGLRREGDHPVVFPGAGSHSGAFTPGDHVVAVELPPLRRLRDRLGRRSAAGFAIPFVDYARGDGPAVGPGHDRTWQPEVVGEDTPWVRDFRGLWGLDTRDALGGERAPAGPRYERDGAVRRSWADPLGWAGLATVPATPEEERALLCSRRDEVTARLQVLGARIAGEREEVRGLRAQARALAAYADTDRWARPRREELGRREAGLAATVAERTELAEERAALTEALSGPLRHEAPDAHLRRVHLPDVIDTHRHPAFLRGWAAVSTPLLVLGIGVLLTRPTAASLTGFATFLLVFAGVEAVARRRVRLLLTVLAVAALWVSAVASLVLAVLGAWRTVLAVALVLAAVVLLVVNLRELLVRRPRR</sequence>
<accession>A0A521FVE9</accession>
<evidence type="ECO:0000256" key="2">
    <source>
        <dbReference type="SAM" id="Phobius"/>
    </source>
</evidence>
<dbReference type="AlphaFoldDB" id="A0A521FVE9"/>
<evidence type="ECO:0000313" key="3">
    <source>
        <dbReference type="EMBL" id="SMO99521.1"/>
    </source>
</evidence>
<keyword evidence="2" id="KW-0472">Membrane</keyword>
<gene>
    <name evidence="3" type="ORF">SAMN06273567_11729</name>
</gene>
<evidence type="ECO:0000313" key="4">
    <source>
        <dbReference type="Proteomes" id="UP000317484"/>
    </source>
</evidence>
<reference evidence="3 4" key="1">
    <citation type="submission" date="2017-05" db="EMBL/GenBank/DDBJ databases">
        <authorList>
            <person name="Varghese N."/>
            <person name="Submissions S."/>
        </authorList>
    </citation>
    <scope>NUCLEOTIDE SEQUENCE [LARGE SCALE GENOMIC DNA]</scope>
    <source>
        <strain evidence="3 4">DSM 46834</strain>
    </source>
</reference>
<name>A0A521FVE9_9ACTN</name>
<proteinExistence type="predicted"/>
<dbReference type="PANTHER" id="PTHR48174:SF5">
    <property type="entry name" value="VACUOLAR PROTEIN SORTING-ASSOCIATED PROTEIN 62"/>
    <property type="match status" value="1"/>
</dbReference>
<feature type="transmembrane region" description="Helical" evidence="2">
    <location>
        <begin position="523"/>
        <end position="541"/>
    </location>
</feature>
<keyword evidence="4" id="KW-1185">Reference proteome</keyword>
<evidence type="ECO:0000256" key="1">
    <source>
        <dbReference type="SAM" id="MobiDB-lite"/>
    </source>
</evidence>
<dbReference type="RefSeq" id="WP_142461064.1">
    <property type="nucleotide sequence ID" value="NZ_FXTJ01000017.1"/>
</dbReference>
<organism evidence="3 4">
    <name type="scientific">Geodermatophilus aquaeductus</name>
    <dbReference type="NCBI Taxonomy" id="1564161"/>
    <lineage>
        <taxon>Bacteria</taxon>
        <taxon>Bacillati</taxon>
        <taxon>Actinomycetota</taxon>
        <taxon>Actinomycetes</taxon>
        <taxon>Geodermatophilales</taxon>
        <taxon>Geodermatophilaceae</taxon>
        <taxon>Geodermatophilus</taxon>
    </lineage>
</organism>
<feature type="transmembrane region" description="Helical" evidence="2">
    <location>
        <begin position="548"/>
        <end position="571"/>
    </location>
</feature>
<dbReference type="Proteomes" id="UP000317484">
    <property type="component" value="Unassembled WGS sequence"/>
</dbReference>
<feature type="region of interest" description="Disordered" evidence="1">
    <location>
        <begin position="1"/>
        <end position="21"/>
    </location>
</feature>
<keyword evidence="2" id="KW-1133">Transmembrane helix</keyword>
<feature type="transmembrane region" description="Helical" evidence="2">
    <location>
        <begin position="577"/>
        <end position="594"/>
    </location>
</feature>
<dbReference type="PANTHER" id="PTHR48174">
    <property type="entry name" value="DUF946 FAMILY PROTEIN"/>
    <property type="match status" value="1"/>
</dbReference>
<protein>
    <submittedName>
        <fullName evidence="3">Uncharacterized protein</fullName>
    </submittedName>
</protein>